<evidence type="ECO:0000313" key="1">
    <source>
        <dbReference type="EMBL" id="MBF9068889.1"/>
    </source>
</evidence>
<protein>
    <submittedName>
        <fullName evidence="1">Uncharacterized protein</fullName>
    </submittedName>
</protein>
<reference evidence="1" key="1">
    <citation type="submission" date="2020-11" db="EMBL/GenBank/DDBJ databases">
        <title>Isolation and identification of active actinomycetes.</title>
        <authorList>
            <person name="Yu B."/>
        </authorList>
    </citation>
    <scope>NUCLEOTIDE SEQUENCE</scope>
    <source>
        <strain evidence="1">NEAU-YB345</strain>
    </source>
</reference>
<gene>
    <name evidence="1" type="ORF">I2501_12735</name>
    <name evidence="2" type="ORF">I2501_35550</name>
</gene>
<sequence length="127" mass="13512">MTATTAKHPGKSAEEEVCVQFAGCRPEDAEAVMTALETAFPPEPTAGHVRPEGSRPASNVWSLLLDTGGRHGTHLAPVHLDGEVSADLIGAADSVHRVREALEEAVHVQDRGVVPGEHELELRLLLT</sequence>
<proteinExistence type="predicted"/>
<dbReference type="AlphaFoldDB" id="A0A931B1Y2"/>
<dbReference type="EMBL" id="JADPRT010000022">
    <property type="protein sequence ID" value="MBF9073343.1"/>
    <property type="molecule type" value="Genomic_DNA"/>
</dbReference>
<comment type="caution">
    <text evidence="1">The sequence shown here is derived from an EMBL/GenBank/DDBJ whole genome shotgun (WGS) entry which is preliminary data.</text>
</comment>
<evidence type="ECO:0000313" key="3">
    <source>
        <dbReference type="Proteomes" id="UP000657385"/>
    </source>
</evidence>
<name>A0A931B1Y2_9ACTN</name>
<keyword evidence="3" id="KW-1185">Reference proteome</keyword>
<accession>A0A931B1Y2</accession>
<evidence type="ECO:0000313" key="2">
    <source>
        <dbReference type="EMBL" id="MBF9073343.1"/>
    </source>
</evidence>
<organism evidence="1 3">
    <name type="scientific">Streptacidiphilus fuscans</name>
    <dbReference type="NCBI Taxonomy" id="2789292"/>
    <lineage>
        <taxon>Bacteria</taxon>
        <taxon>Bacillati</taxon>
        <taxon>Actinomycetota</taxon>
        <taxon>Actinomycetes</taxon>
        <taxon>Kitasatosporales</taxon>
        <taxon>Streptomycetaceae</taxon>
        <taxon>Streptacidiphilus</taxon>
    </lineage>
</organism>
<dbReference type="RefSeq" id="WP_196194024.1">
    <property type="nucleotide sequence ID" value="NZ_JADPRT010000004.1"/>
</dbReference>
<dbReference type="EMBL" id="JADPRT010000004">
    <property type="protein sequence ID" value="MBF9068889.1"/>
    <property type="molecule type" value="Genomic_DNA"/>
</dbReference>
<dbReference type="Proteomes" id="UP000657385">
    <property type="component" value="Unassembled WGS sequence"/>
</dbReference>